<reference evidence="4" key="1">
    <citation type="journal article" date="2015" name="J. Biotechnol.">
        <title>Complete genome sequence of the actinobacterium Streptomyces glaucescens GLA.O (DSM 40922) consisting of a linear chromosome and one linear plasmid.</title>
        <authorList>
            <person name="Ortseifen V."/>
            <person name="Winkler A."/>
            <person name="Albersmeier A."/>
            <person name="Wendler S."/>
            <person name="Puhler A."/>
            <person name="Kalinowski J."/>
            <person name="Ruckert C."/>
        </authorList>
    </citation>
    <scope>NUCLEOTIDE SEQUENCE [LARGE SCALE GENOMIC DNA]</scope>
    <source>
        <strain evidence="4">DSM 40922 / GLA O</strain>
    </source>
</reference>
<keyword evidence="2" id="KW-0732">Signal</keyword>
<dbReference type="OrthoDB" id="4254592at2"/>
<dbReference type="RefSeq" id="WP_052413771.1">
    <property type="nucleotide sequence ID" value="NZ_CP009438.1"/>
</dbReference>
<dbReference type="InterPro" id="IPR046248">
    <property type="entry name" value="DUF6281"/>
</dbReference>
<dbReference type="EMBL" id="CP009438">
    <property type="protein sequence ID" value="AIR99168.1"/>
    <property type="molecule type" value="Genomic_DNA"/>
</dbReference>
<dbReference type="KEGG" id="sgu:SGLAU_15930"/>
<evidence type="ECO:0000256" key="1">
    <source>
        <dbReference type="SAM" id="MobiDB-lite"/>
    </source>
</evidence>
<dbReference type="AlphaFoldDB" id="A0A089X7I2"/>
<dbReference type="HOGENOM" id="CLU_134457_0_0_11"/>
<evidence type="ECO:0000256" key="2">
    <source>
        <dbReference type="SAM" id="SignalP"/>
    </source>
</evidence>
<dbReference type="Pfam" id="PF19797">
    <property type="entry name" value="DUF6281"/>
    <property type="match status" value="1"/>
</dbReference>
<name>A0A089X7I2_STRGA</name>
<dbReference type="STRING" id="1907.SGLAU_15930"/>
<feature type="chain" id="PRO_5039517248" evidence="2">
    <location>
        <begin position="23"/>
        <end position="124"/>
    </location>
</feature>
<protein>
    <submittedName>
        <fullName evidence="3">Putative secreted protein</fullName>
    </submittedName>
</protein>
<gene>
    <name evidence="3" type="ORF">SGLAU_15930</name>
</gene>
<proteinExistence type="predicted"/>
<keyword evidence="4" id="KW-1185">Reference proteome</keyword>
<accession>A0A089X7I2</accession>
<dbReference type="eggNOG" id="ENOG5031TR1">
    <property type="taxonomic scope" value="Bacteria"/>
</dbReference>
<organism evidence="3 4">
    <name type="scientific">Streptomyces glaucescens</name>
    <dbReference type="NCBI Taxonomy" id="1907"/>
    <lineage>
        <taxon>Bacteria</taxon>
        <taxon>Bacillati</taxon>
        <taxon>Actinomycetota</taxon>
        <taxon>Actinomycetes</taxon>
        <taxon>Kitasatosporales</taxon>
        <taxon>Streptomycetaceae</taxon>
        <taxon>Streptomyces</taxon>
    </lineage>
</organism>
<feature type="signal peptide" evidence="2">
    <location>
        <begin position="1"/>
        <end position="22"/>
    </location>
</feature>
<dbReference type="PROSITE" id="PS51257">
    <property type="entry name" value="PROKAR_LIPOPROTEIN"/>
    <property type="match status" value="1"/>
</dbReference>
<feature type="region of interest" description="Disordered" evidence="1">
    <location>
        <begin position="63"/>
        <end position="82"/>
    </location>
</feature>
<sequence>MKARMKAVRGLTVLLLALTGCAAGEGGGDAAASCAYLVRYEGRTYLDRSGVGFEAAERIGTAVLPPCDDTPGDGEPGSPPTSVRAYRVVGWDPAEAIAVGTSPRDAVFVAVSPDEASPRPGHLG</sequence>
<evidence type="ECO:0000313" key="3">
    <source>
        <dbReference type="EMBL" id="AIR99168.1"/>
    </source>
</evidence>
<evidence type="ECO:0000313" key="4">
    <source>
        <dbReference type="Proteomes" id="UP000029482"/>
    </source>
</evidence>
<dbReference type="Proteomes" id="UP000029482">
    <property type="component" value="Chromosome"/>
</dbReference>